<dbReference type="AlphaFoldDB" id="A0A1P8K2Z1"/>
<dbReference type="NCBIfam" id="NF001464">
    <property type="entry name" value="PRK00321.1-5"/>
    <property type="match status" value="1"/>
</dbReference>
<keyword evidence="8" id="KW-1185">Reference proteome</keyword>
<dbReference type="KEGG" id="rhy:RD110_00375"/>
<dbReference type="STRING" id="1842727.RD110_00375"/>
<organism evidence="7 8">
    <name type="scientific">Rhodoferax koreensis</name>
    <dbReference type="NCBI Taxonomy" id="1842727"/>
    <lineage>
        <taxon>Bacteria</taxon>
        <taxon>Pseudomonadati</taxon>
        <taxon>Pseudomonadota</taxon>
        <taxon>Betaproteobacteria</taxon>
        <taxon>Burkholderiales</taxon>
        <taxon>Comamonadaceae</taxon>
        <taxon>Rhodoferax</taxon>
    </lineage>
</organism>
<dbReference type="GO" id="GO:0043590">
    <property type="term" value="C:bacterial nucleoid"/>
    <property type="evidence" value="ECO:0007669"/>
    <property type="project" value="TreeGrafter"/>
</dbReference>
<evidence type="ECO:0000313" key="8">
    <source>
        <dbReference type="Proteomes" id="UP000186609"/>
    </source>
</evidence>
<gene>
    <name evidence="7" type="ORF">RD110_00375</name>
</gene>
<dbReference type="GO" id="GO:0006310">
    <property type="term" value="P:DNA recombination"/>
    <property type="evidence" value="ECO:0007669"/>
    <property type="project" value="UniProtKB-KW"/>
</dbReference>
<dbReference type="PANTHER" id="PTHR38103">
    <property type="entry name" value="RECOMBINATION-ASSOCIATED PROTEIN RDGC"/>
    <property type="match status" value="1"/>
</dbReference>
<protein>
    <recommendedName>
        <fullName evidence="3">Recombination-associated protein RdgC</fullName>
    </recommendedName>
</protein>
<dbReference type="OrthoDB" id="5290530at2"/>
<dbReference type="NCBIfam" id="NF001463">
    <property type="entry name" value="PRK00321.1-4"/>
    <property type="match status" value="1"/>
</dbReference>
<evidence type="ECO:0000256" key="4">
    <source>
        <dbReference type="ARBA" id="ARBA00022490"/>
    </source>
</evidence>
<dbReference type="GO" id="GO:0000018">
    <property type="term" value="P:regulation of DNA recombination"/>
    <property type="evidence" value="ECO:0007669"/>
    <property type="project" value="TreeGrafter"/>
</dbReference>
<keyword evidence="5" id="KW-0233">DNA recombination</keyword>
<evidence type="ECO:0000256" key="1">
    <source>
        <dbReference type="ARBA" id="ARBA00004453"/>
    </source>
</evidence>
<dbReference type="Pfam" id="PF04381">
    <property type="entry name" value="RdgC"/>
    <property type="match status" value="1"/>
</dbReference>
<evidence type="ECO:0000256" key="3">
    <source>
        <dbReference type="ARBA" id="ARBA00022296"/>
    </source>
</evidence>
<evidence type="ECO:0000256" key="2">
    <source>
        <dbReference type="ARBA" id="ARBA00008657"/>
    </source>
</evidence>
<dbReference type="PANTHER" id="PTHR38103:SF1">
    <property type="entry name" value="RECOMBINATION-ASSOCIATED PROTEIN RDGC"/>
    <property type="match status" value="1"/>
</dbReference>
<evidence type="ECO:0000256" key="6">
    <source>
        <dbReference type="SAM" id="MobiDB-lite"/>
    </source>
</evidence>
<evidence type="ECO:0000313" key="7">
    <source>
        <dbReference type="EMBL" id="APW40373.1"/>
    </source>
</evidence>
<evidence type="ECO:0000256" key="5">
    <source>
        <dbReference type="ARBA" id="ARBA00023172"/>
    </source>
</evidence>
<sequence>MVYRIGPAWSPSLEQIEASLDKHRFVECGASQEMSLGWSEPRGEAHGPLAESVGGQWILKLSIESKSVPASVIKRKAAERLQEIEATTGRKPGKKESKEIQEDVKQSLLPMAFTKRSSVLVWIDPASRTLVIDAGSQGRADEVISNLVKAIDGFSVMQINTQLSPAAAMAEWLTTQEAPAGFSIDRECELKAADESKSVVKYARHALDIEEVRQHVAEGKIPTKLALTWEGRVSFMLTEGLQVKKIAFLDGVFDGPSQGQQEKEDGFDADAAIATGEMQQLIPALMLALGGEVEIGVAAPKDEATPEAPATAAEPAEAPF</sequence>
<name>A0A1P8K2Z1_9BURK</name>
<accession>A0A1P8K2Z1</accession>
<comment type="similarity">
    <text evidence="2">Belongs to the RdgC family.</text>
</comment>
<reference evidence="7 8" key="1">
    <citation type="submission" date="2017-01" db="EMBL/GenBank/DDBJ databases">
        <authorList>
            <person name="Mah S.A."/>
            <person name="Swanson W.J."/>
            <person name="Moy G.W."/>
            <person name="Vacquier V.D."/>
        </authorList>
    </citation>
    <scope>NUCLEOTIDE SEQUENCE [LARGE SCALE GENOMIC DNA]</scope>
    <source>
        <strain evidence="7 8">DCY110</strain>
    </source>
</reference>
<dbReference type="GO" id="GO:0003690">
    <property type="term" value="F:double-stranded DNA binding"/>
    <property type="evidence" value="ECO:0007669"/>
    <property type="project" value="TreeGrafter"/>
</dbReference>
<dbReference type="EMBL" id="CP019236">
    <property type="protein sequence ID" value="APW40373.1"/>
    <property type="molecule type" value="Genomic_DNA"/>
</dbReference>
<dbReference type="Proteomes" id="UP000186609">
    <property type="component" value="Chromosome"/>
</dbReference>
<dbReference type="InterPro" id="IPR007476">
    <property type="entry name" value="RdgC"/>
</dbReference>
<keyword evidence="4" id="KW-0963">Cytoplasm</keyword>
<feature type="compositionally biased region" description="Low complexity" evidence="6">
    <location>
        <begin position="306"/>
        <end position="320"/>
    </location>
</feature>
<proteinExistence type="inferred from homology"/>
<comment type="subcellular location">
    <subcellularLocation>
        <location evidence="1">Cytoplasm</location>
        <location evidence="1">Nucleoid</location>
    </subcellularLocation>
</comment>
<feature type="region of interest" description="Disordered" evidence="6">
    <location>
        <begin position="300"/>
        <end position="320"/>
    </location>
</feature>